<dbReference type="PIRSF" id="PIRSF006004">
    <property type="entry name" value="CHP00048"/>
    <property type="match status" value="1"/>
</dbReference>
<dbReference type="SMART" id="SM00729">
    <property type="entry name" value="Elp3"/>
    <property type="match status" value="1"/>
</dbReference>
<dbReference type="GO" id="GO:0019843">
    <property type="term" value="F:rRNA binding"/>
    <property type="evidence" value="ECO:0007669"/>
    <property type="project" value="UniProtKB-UniRule"/>
</dbReference>
<comment type="subcellular location">
    <subcellularLocation>
        <location evidence="1 13">Cytoplasm</location>
    </subcellularLocation>
</comment>
<dbReference type="InterPro" id="IPR040072">
    <property type="entry name" value="Methyltransferase_A"/>
</dbReference>
<dbReference type="InterPro" id="IPR006638">
    <property type="entry name" value="Elp3/MiaA/NifB-like_rSAM"/>
</dbReference>
<dbReference type="GO" id="GO:0051539">
    <property type="term" value="F:4 iron, 4 sulfur cluster binding"/>
    <property type="evidence" value="ECO:0007669"/>
    <property type="project" value="UniProtKB-UniRule"/>
</dbReference>
<keyword evidence="9 13" id="KW-0479">Metal-binding</keyword>
<feature type="binding site" evidence="13">
    <location>
        <position position="110"/>
    </location>
    <ligand>
        <name>[4Fe-4S] cluster</name>
        <dbReference type="ChEBI" id="CHEBI:49883"/>
        <note>4Fe-4S-S-AdoMet</note>
    </ligand>
</feature>
<dbReference type="EC" id="2.1.1.192" evidence="13"/>
<evidence type="ECO:0000256" key="13">
    <source>
        <dbReference type="HAMAP-Rule" id="MF_01849"/>
    </source>
</evidence>
<evidence type="ECO:0000256" key="6">
    <source>
        <dbReference type="ARBA" id="ARBA00022679"/>
    </source>
</evidence>
<dbReference type="PROSITE" id="PS51918">
    <property type="entry name" value="RADICAL_SAM"/>
    <property type="match status" value="1"/>
</dbReference>
<comment type="catalytic activity">
    <reaction evidence="13">
        <text>adenosine(2503) in 23S rRNA + 2 reduced [2Fe-2S]-[ferredoxin] + 2 S-adenosyl-L-methionine = 2-methyladenosine(2503) in 23S rRNA + 5'-deoxyadenosine + L-methionine + 2 oxidized [2Fe-2S]-[ferredoxin] + S-adenosyl-L-homocysteine</text>
        <dbReference type="Rhea" id="RHEA:42916"/>
        <dbReference type="Rhea" id="RHEA-COMP:10000"/>
        <dbReference type="Rhea" id="RHEA-COMP:10001"/>
        <dbReference type="Rhea" id="RHEA-COMP:10152"/>
        <dbReference type="Rhea" id="RHEA-COMP:10282"/>
        <dbReference type="ChEBI" id="CHEBI:17319"/>
        <dbReference type="ChEBI" id="CHEBI:33737"/>
        <dbReference type="ChEBI" id="CHEBI:33738"/>
        <dbReference type="ChEBI" id="CHEBI:57844"/>
        <dbReference type="ChEBI" id="CHEBI:57856"/>
        <dbReference type="ChEBI" id="CHEBI:59789"/>
        <dbReference type="ChEBI" id="CHEBI:74411"/>
        <dbReference type="ChEBI" id="CHEBI:74497"/>
        <dbReference type="EC" id="2.1.1.192"/>
    </reaction>
</comment>
<evidence type="ECO:0000256" key="11">
    <source>
        <dbReference type="ARBA" id="ARBA00023014"/>
    </source>
</evidence>
<keyword evidence="3 13" id="KW-0963">Cytoplasm</keyword>
<dbReference type="PANTHER" id="PTHR30544">
    <property type="entry name" value="23S RRNA METHYLTRANSFERASE"/>
    <property type="match status" value="1"/>
</dbReference>
<comment type="function">
    <text evidence="13">Specifically methylates position 2 of adenine 2503 in 23S rRNA and position 2 of adenine 37 in tRNAs.</text>
</comment>
<feature type="binding site" evidence="13">
    <location>
        <position position="114"/>
    </location>
    <ligand>
        <name>[4Fe-4S] cluster</name>
        <dbReference type="ChEBI" id="CHEBI:49883"/>
        <note>4Fe-4S-S-AdoMet</note>
    </ligand>
</feature>
<feature type="binding site" evidence="13">
    <location>
        <position position="288"/>
    </location>
    <ligand>
        <name>S-adenosyl-L-methionine</name>
        <dbReference type="ChEBI" id="CHEBI:59789"/>
    </ligand>
</feature>
<name>A0A7V3ZVW7_UNCW3</name>
<comment type="caution">
    <text evidence="13">Lacks conserved residue(s) required for the propagation of feature annotation.</text>
</comment>
<evidence type="ECO:0000256" key="2">
    <source>
        <dbReference type="ARBA" id="ARBA00022485"/>
    </source>
</evidence>
<comment type="similarity">
    <text evidence="13">Belongs to the radical SAM superfamily. RlmN family.</text>
</comment>
<evidence type="ECO:0000256" key="9">
    <source>
        <dbReference type="ARBA" id="ARBA00022723"/>
    </source>
</evidence>
<keyword evidence="10 13" id="KW-0408">Iron</keyword>
<sequence>MENIKSFTIKELKTLVKSIGWQEYNAYQIFQWLWQKKITDFSLMTNLSKIKREYLKNHFVIEELKLLATKKASDETTKFLFSLKDENKVEAVYIPEEKRRTICVSTQVGCPLKCIFCNSGKLPFKRNLFFYEICDQILSIEKYLNIKPTNVVFMGIGEPLLNLDEVLKAIQIINSPIGFNISARKITISTAGIVEEIYRLAEIKKKIKLAISLNATTEEIREYLMPINKKYPISEILKACEYYWQKKRERITFEYVLIKDLNDSEEDAQRLKKMLKKIPCKINLIPFNPFPEVAFQPPPPKRIEKFMEILTAANYTVTLRKSRGKEILAGCGQLAYQNY</sequence>
<dbReference type="HAMAP" id="MF_01849">
    <property type="entry name" value="RNA_methyltr_RlmN"/>
    <property type="match status" value="1"/>
</dbReference>
<feature type="binding site" evidence="13">
    <location>
        <begin position="157"/>
        <end position="158"/>
    </location>
    <ligand>
        <name>S-adenosyl-L-methionine</name>
        <dbReference type="ChEBI" id="CHEBI:59789"/>
    </ligand>
</feature>
<evidence type="ECO:0000256" key="12">
    <source>
        <dbReference type="ARBA" id="ARBA00023157"/>
    </source>
</evidence>
<evidence type="ECO:0000313" key="15">
    <source>
        <dbReference type="EMBL" id="HGK64151.1"/>
    </source>
</evidence>
<organism evidence="15">
    <name type="scientific">candidate division WOR-3 bacterium</name>
    <dbReference type="NCBI Taxonomy" id="2052148"/>
    <lineage>
        <taxon>Bacteria</taxon>
        <taxon>Bacteria division WOR-3</taxon>
    </lineage>
</organism>
<dbReference type="Pfam" id="PF04055">
    <property type="entry name" value="Radical_SAM"/>
    <property type="match status" value="1"/>
</dbReference>
<evidence type="ECO:0000256" key="4">
    <source>
        <dbReference type="ARBA" id="ARBA00022552"/>
    </source>
</evidence>
<dbReference type="PANTHER" id="PTHR30544:SF5">
    <property type="entry name" value="RADICAL SAM CORE DOMAIN-CONTAINING PROTEIN"/>
    <property type="match status" value="1"/>
</dbReference>
<keyword evidence="6 13" id="KW-0808">Transferase</keyword>
<keyword evidence="4 13" id="KW-0698">rRNA processing</keyword>
<dbReference type="CDD" id="cd01335">
    <property type="entry name" value="Radical_SAM"/>
    <property type="match status" value="1"/>
</dbReference>
<dbReference type="GO" id="GO:0070040">
    <property type="term" value="F:rRNA (adenine(2503)-C2-)-methyltransferase activity"/>
    <property type="evidence" value="ECO:0007669"/>
    <property type="project" value="UniProtKB-UniRule"/>
</dbReference>
<dbReference type="GO" id="GO:0030488">
    <property type="term" value="P:tRNA methylation"/>
    <property type="evidence" value="ECO:0007669"/>
    <property type="project" value="UniProtKB-UniRule"/>
</dbReference>
<accession>A0A7V3ZVW7</accession>
<dbReference type="NCBIfam" id="TIGR00048">
    <property type="entry name" value="rRNA_mod_RlmN"/>
    <property type="match status" value="1"/>
</dbReference>
<feature type="binding site" evidence="13">
    <location>
        <position position="117"/>
    </location>
    <ligand>
        <name>[4Fe-4S] cluster</name>
        <dbReference type="ChEBI" id="CHEBI:49883"/>
        <note>4Fe-4S-S-AdoMet</note>
    </ligand>
</feature>
<keyword evidence="11 13" id="KW-0411">Iron-sulfur</keyword>
<reference evidence="15" key="1">
    <citation type="journal article" date="2020" name="mSystems">
        <title>Genome- and Community-Level Interaction Insights into Carbon Utilization and Element Cycling Functions of Hydrothermarchaeota in Hydrothermal Sediment.</title>
        <authorList>
            <person name="Zhou Z."/>
            <person name="Liu Y."/>
            <person name="Xu W."/>
            <person name="Pan J."/>
            <person name="Luo Z.H."/>
            <person name="Li M."/>
        </authorList>
    </citation>
    <scope>NUCLEOTIDE SEQUENCE [LARGE SCALE GENOMIC DNA]</scope>
    <source>
        <strain evidence="15">SpSt-697</strain>
    </source>
</reference>
<dbReference type="SFLD" id="SFLDS00029">
    <property type="entry name" value="Radical_SAM"/>
    <property type="match status" value="1"/>
</dbReference>
<protein>
    <recommendedName>
        <fullName evidence="13">Probable dual-specificity RNA methyltransferase RlmN</fullName>
        <ecNumber evidence="13">2.1.1.192</ecNumber>
    </recommendedName>
    <alternativeName>
        <fullName evidence="13">23S rRNA (adenine(2503)-C(2))-methyltransferase</fullName>
    </alternativeName>
    <alternativeName>
        <fullName evidence="13">23S rRNA m2A2503 methyltransferase</fullName>
    </alternativeName>
    <alternativeName>
        <fullName evidence="13">Ribosomal RNA large subunit methyltransferase N</fullName>
    </alternativeName>
    <alternativeName>
        <fullName evidence="13">tRNA (adenine(37)-C(2))-methyltransferase</fullName>
    </alternativeName>
    <alternativeName>
        <fullName evidence="13">tRNA m2A37 methyltransferase</fullName>
    </alternativeName>
</protein>
<evidence type="ECO:0000256" key="3">
    <source>
        <dbReference type="ARBA" id="ARBA00022490"/>
    </source>
</evidence>
<dbReference type="InterPro" id="IPR007197">
    <property type="entry name" value="rSAM"/>
</dbReference>
<dbReference type="InterPro" id="IPR027492">
    <property type="entry name" value="RNA_MTrfase_RlmN"/>
</dbReference>
<dbReference type="SFLD" id="SFLDG01062">
    <property type="entry name" value="methyltransferase_(Class_A)"/>
    <property type="match status" value="1"/>
</dbReference>
<dbReference type="SUPFAM" id="SSF102114">
    <property type="entry name" value="Radical SAM enzymes"/>
    <property type="match status" value="1"/>
</dbReference>
<keyword evidence="2 13" id="KW-0004">4Fe-4S</keyword>
<dbReference type="Gene3D" id="1.10.150.530">
    <property type="match status" value="1"/>
</dbReference>
<dbReference type="AlphaFoldDB" id="A0A7V3ZVW7"/>
<feature type="binding site" evidence="13">
    <location>
        <position position="189"/>
    </location>
    <ligand>
        <name>S-adenosyl-L-methionine</name>
        <dbReference type="ChEBI" id="CHEBI:59789"/>
    </ligand>
</feature>
<proteinExistence type="inferred from homology"/>
<comment type="caution">
    <text evidence="15">The sequence shown here is derived from an EMBL/GenBank/DDBJ whole genome shotgun (WGS) entry which is preliminary data.</text>
</comment>
<comment type="cofactor">
    <cofactor evidence="13">
        <name>[4Fe-4S] cluster</name>
        <dbReference type="ChEBI" id="CHEBI:49883"/>
    </cofactor>
    <text evidence="13">Binds 1 [4Fe-4S] cluster. The cluster is coordinated with 3 cysteines and an exchangeable S-adenosyl-L-methionine.</text>
</comment>
<gene>
    <name evidence="13 15" type="primary">rlmN</name>
    <name evidence="15" type="ORF">ENU74_06150</name>
</gene>
<feature type="domain" description="Radical SAM core" evidence="14">
    <location>
        <begin position="96"/>
        <end position="326"/>
    </location>
</feature>
<dbReference type="FunFam" id="3.20.20.70:FF:000014">
    <property type="entry name" value="Probable dual-specificity RNA methyltransferase RlmN"/>
    <property type="match status" value="1"/>
</dbReference>
<dbReference type="GO" id="GO:0046872">
    <property type="term" value="F:metal ion binding"/>
    <property type="evidence" value="ECO:0007669"/>
    <property type="project" value="UniProtKB-KW"/>
</dbReference>
<keyword evidence="5 13" id="KW-0489">Methyltransferase</keyword>
<dbReference type="InterPro" id="IPR004383">
    <property type="entry name" value="rRNA_lsu_MTrfase_RlmN/Cfr"/>
</dbReference>
<keyword evidence="8 13" id="KW-0819">tRNA processing</keyword>
<dbReference type="Pfam" id="PF21016">
    <property type="entry name" value="RlmN_N"/>
    <property type="match status" value="1"/>
</dbReference>
<evidence type="ECO:0000259" key="14">
    <source>
        <dbReference type="PROSITE" id="PS51918"/>
    </source>
</evidence>
<evidence type="ECO:0000256" key="7">
    <source>
        <dbReference type="ARBA" id="ARBA00022691"/>
    </source>
</evidence>
<keyword evidence="7 13" id="KW-0949">S-adenosyl-L-methionine</keyword>
<dbReference type="InterPro" id="IPR048641">
    <property type="entry name" value="RlmN_N"/>
</dbReference>
<dbReference type="SFLD" id="SFLDF00275">
    <property type="entry name" value="adenosine_C2_methyltransferase"/>
    <property type="match status" value="1"/>
</dbReference>
<dbReference type="InterPro" id="IPR013785">
    <property type="entry name" value="Aldolase_TIM"/>
</dbReference>
<feature type="binding site" evidence="13">
    <location>
        <begin position="212"/>
        <end position="214"/>
    </location>
    <ligand>
        <name>S-adenosyl-L-methionine</name>
        <dbReference type="ChEBI" id="CHEBI:59789"/>
    </ligand>
</feature>
<evidence type="ECO:0000256" key="10">
    <source>
        <dbReference type="ARBA" id="ARBA00023004"/>
    </source>
</evidence>
<evidence type="ECO:0000256" key="5">
    <source>
        <dbReference type="ARBA" id="ARBA00022603"/>
    </source>
</evidence>
<dbReference type="GO" id="GO:0002935">
    <property type="term" value="F:tRNA (adenine(37)-C2)-methyltransferase activity"/>
    <property type="evidence" value="ECO:0007669"/>
    <property type="project" value="UniProtKB-UniRule"/>
</dbReference>
<dbReference type="GO" id="GO:0005737">
    <property type="term" value="C:cytoplasm"/>
    <property type="evidence" value="ECO:0007669"/>
    <property type="project" value="UniProtKB-SubCell"/>
</dbReference>
<feature type="active site" description="S-methylcysteine intermediate" evidence="13">
    <location>
        <position position="331"/>
    </location>
</feature>
<dbReference type="GO" id="GO:0000049">
    <property type="term" value="F:tRNA binding"/>
    <property type="evidence" value="ECO:0007669"/>
    <property type="project" value="UniProtKB-UniRule"/>
</dbReference>
<dbReference type="GO" id="GO:0070475">
    <property type="term" value="P:rRNA base methylation"/>
    <property type="evidence" value="ECO:0007669"/>
    <property type="project" value="UniProtKB-UniRule"/>
</dbReference>
<dbReference type="Gene3D" id="3.20.20.70">
    <property type="entry name" value="Aldolase class I"/>
    <property type="match status" value="1"/>
</dbReference>
<comment type="catalytic activity">
    <reaction evidence="13">
        <text>adenosine(37) in tRNA + 2 reduced [2Fe-2S]-[ferredoxin] + 2 S-adenosyl-L-methionine = 2-methyladenosine(37) in tRNA + 5'-deoxyadenosine + L-methionine + 2 oxidized [2Fe-2S]-[ferredoxin] + S-adenosyl-L-homocysteine</text>
        <dbReference type="Rhea" id="RHEA:43332"/>
        <dbReference type="Rhea" id="RHEA-COMP:10000"/>
        <dbReference type="Rhea" id="RHEA-COMP:10001"/>
        <dbReference type="Rhea" id="RHEA-COMP:10162"/>
        <dbReference type="Rhea" id="RHEA-COMP:10485"/>
        <dbReference type="ChEBI" id="CHEBI:17319"/>
        <dbReference type="ChEBI" id="CHEBI:33737"/>
        <dbReference type="ChEBI" id="CHEBI:33738"/>
        <dbReference type="ChEBI" id="CHEBI:57844"/>
        <dbReference type="ChEBI" id="CHEBI:57856"/>
        <dbReference type="ChEBI" id="CHEBI:59789"/>
        <dbReference type="ChEBI" id="CHEBI:74411"/>
        <dbReference type="ChEBI" id="CHEBI:74497"/>
        <dbReference type="EC" id="2.1.1.192"/>
    </reaction>
</comment>
<dbReference type="EMBL" id="DTDR01000147">
    <property type="protein sequence ID" value="HGK64151.1"/>
    <property type="molecule type" value="Genomic_DNA"/>
</dbReference>
<evidence type="ECO:0000256" key="8">
    <source>
        <dbReference type="ARBA" id="ARBA00022694"/>
    </source>
</evidence>
<evidence type="ECO:0000256" key="1">
    <source>
        <dbReference type="ARBA" id="ARBA00004496"/>
    </source>
</evidence>
<keyword evidence="12 13" id="KW-1015">Disulfide bond</keyword>
<dbReference type="InterPro" id="IPR058240">
    <property type="entry name" value="rSAM_sf"/>
</dbReference>
<comment type="miscellaneous">
    <text evidence="13">Reaction proceeds by a ping-pong mechanism involving intermediate methylation of a conserved cysteine residue.</text>
</comment>
<feature type="active site" description="Proton acceptor" evidence="13">
    <location>
        <position position="90"/>
    </location>
</feature>